<dbReference type="InterPro" id="IPR029052">
    <property type="entry name" value="Metallo-depent_PP-like"/>
</dbReference>
<evidence type="ECO:0000259" key="3">
    <source>
        <dbReference type="Pfam" id="PF12850"/>
    </source>
</evidence>
<dbReference type="Gene3D" id="3.60.21.10">
    <property type="match status" value="1"/>
</dbReference>
<keyword evidence="2" id="KW-0479">Metal-binding</keyword>
<dbReference type="NCBIfam" id="NF006988">
    <property type="entry name" value="PRK09453.1"/>
    <property type="match status" value="1"/>
</dbReference>
<dbReference type="EMBL" id="JACOPR010000001">
    <property type="protein sequence ID" value="MBC5729484.1"/>
    <property type="molecule type" value="Genomic_DNA"/>
</dbReference>
<dbReference type="GO" id="GO:0016787">
    <property type="term" value="F:hydrolase activity"/>
    <property type="evidence" value="ECO:0007669"/>
    <property type="project" value="UniProtKB-KW"/>
</dbReference>
<comment type="cofactor">
    <cofactor evidence="2">
        <name>a divalent metal cation</name>
        <dbReference type="ChEBI" id="CHEBI:60240"/>
    </cofactor>
</comment>
<reference evidence="4 5" key="1">
    <citation type="submission" date="2020-08" db="EMBL/GenBank/DDBJ databases">
        <title>Genome public.</title>
        <authorList>
            <person name="Liu C."/>
            <person name="Sun Q."/>
        </authorList>
    </citation>
    <scope>NUCLEOTIDE SEQUENCE [LARGE SCALE GENOMIC DNA]</scope>
    <source>
        <strain evidence="4 5">New-38</strain>
    </source>
</reference>
<dbReference type="SUPFAM" id="SSF56300">
    <property type="entry name" value="Metallo-dependent phosphatases"/>
    <property type="match status" value="1"/>
</dbReference>
<dbReference type="Proteomes" id="UP000660021">
    <property type="component" value="Unassembled WGS sequence"/>
</dbReference>
<evidence type="ECO:0000313" key="4">
    <source>
        <dbReference type="EMBL" id="MBC5729484.1"/>
    </source>
</evidence>
<gene>
    <name evidence="4" type="primary">yfcE</name>
    <name evidence="4" type="ORF">H8S34_01365</name>
</gene>
<evidence type="ECO:0000256" key="2">
    <source>
        <dbReference type="RuleBase" id="RU362039"/>
    </source>
</evidence>
<dbReference type="Pfam" id="PF12850">
    <property type="entry name" value="Metallophos_2"/>
    <property type="match status" value="1"/>
</dbReference>
<protein>
    <recommendedName>
        <fullName evidence="2">Phosphoesterase</fullName>
        <ecNumber evidence="2">3.1.4.-</ecNumber>
    </recommendedName>
</protein>
<dbReference type="InterPro" id="IPR024654">
    <property type="entry name" value="Calcineurin-like_PHP_lpxH"/>
</dbReference>
<dbReference type="EC" id="3.1.4.-" evidence="2"/>
<feature type="domain" description="Calcineurin-like phosphoesterase" evidence="3">
    <location>
        <begin position="1"/>
        <end position="161"/>
    </location>
</feature>
<dbReference type="RefSeq" id="WP_101693577.1">
    <property type="nucleotide sequence ID" value="NZ_JACOPR010000001.1"/>
</dbReference>
<accession>A0ABR7HPN9</accession>
<keyword evidence="5" id="KW-1185">Reference proteome</keyword>
<dbReference type="InterPro" id="IPR000979">
    <property type="entry name" value="Phosphodiesterase_MJ0936/Vps29"/>
</dbReference>
<dbReference type="PANTHER" id="PTHR11124">
    <property type="entry name" value="VACUOLAR SORTING PROTEIN VPS29"/>
    <property type="match status" value="1"/>
</dbReference>
<name>A0ABR7HPN9_9FIRM</name>
<dbReference type="NCBIfam" id="TIGR00040">
    <property type="entry name" value="yfcE"/>
    <property type="match status" value="1"/>
</dbReference>
<organism evidence="4 5">
    <name type="scientific">Pseudoflavonifractor hominis</name>
    <dbReference type="NCBI Taxonomy" id="2763059"/>
    <lineage>
        <taxon>Bacteria</taxon>
        <taxon>Bacillati</taxon>
        <taxon>Bacillota</taxon>
        <taxon>Clostridia</taxon>
        <taxon>Eubacteriales</taxon>
        <taxon>Oscillospiraceae</taxon>
        <taxon>Pseudoflavonifractor</taxon>
    </lineage>
</organism>
<keyword evidence="4" id="KW-0378">Hydrolase</keyword>
<evidence type="ECO:0000313" key="5">
    <source>
        <dbReference type="Proteomes" id="UP000660021"/>
    </source>
</evidence>
<sequence length="185" mass="20775">MKWLIASDLHGSAYWTARLLDAFHTEGAHRLLLLGDLLYHGPRNDLPRDYAPKEVIAMLNPLASQILCVRGNCEAEVDQMVLDFPVLADYALLQEGEHLIFATHGHQFHLDHPPKLQPGDILLHGHTHVPVCVEGPVFTYLNPGSVSIPKENSPHSVLLLEDGRFQWKDLEDGHVFQAWSMSPAR</sequence>
<proteinExistence type="inferred from homology"/>
<evidence type="ECO:0000256" key="1">
    <source>
        <dbReference type="ARBA" id="ARBA00008950"/>
    </source>
</evidence>
<comment type="similarity">
    <text evidence="1 2">Belongs to the metallophosphoesterase superfamily. YfcE family.</text>
</comment>
<comment type="caution">
    <text evidence="4">The sequence shown here is derived from an EMBL/GenBank/DDBJ whole genome shotgun (WGS) entry which is preliminary data.</text>
</comment>